<reference evidence="1" key="1">
    <citation type="journal article" date="2019" name="bioRxiv">
        <title>The Genome of the Zebra Mussel, Dreissena polymorpha: A Resource for Invasive Species Research.</title>
        <authorList>
            <person name="McCartney M.A."/>
            <person name="Auch B."/>
            <person name="Kono T."/>
            <person name="Mallez S."/>
            <person name="Zhang Y."/>
            <person name="Obille A."/>
            <person name="Becker A."/>
            <person name="Abrahante J.E."/>
            <person name="Garbe J."/>
            <person name="Badalamenti J.P."/>
            <person name="Herman A."/>
            <person name="Mangelson H."/>
            <person name="Liachko I."/>
            <person name="Sullivan S."/>
            <person name="Sone E.D."/>
            <person name="Koren S."/>
            <person name="Silverstein K.A.T."/>
            <person name="Beckman K.B."/>
            <person name="Gohl D.M."/>
        </authorList>
    </citation>
    <scope>NUCLEOTIDE SEQUENCE</scope>
    <source>
        <strain evidence="1">Duluth1</strain>
        <tissue evidence="1">Whole animal</tissue>
    </source>
</reference>
<dbReference type="EMBL" id="JAIWYP010000011">
    <property type="protein sequence ID" value="KAH3738909.1"/>
    <property type="molecule type" value="Genomic_DNA"/>
</dbReference>
<proteinExistence type="predicted"/>
<dbReference type="Proteomes" id="UP000828390">
    <property type="component" value="Unassembled WGS sequence"/>
</dbReference>
<organism evidence="1 2">
    <name type="scientific">Dreissena polymorpha</name>
    <name type="common">Zebra mussel</name>
    <name type="synonym">Mytilus polymorpha</name>
    <dbReference type="NCBI Taxonomy" id="45954"/>
    <lineage>
        <taxon>Eukaryota</taxon>
        <taxon>Metazoa</taxon>
        <taxon>Spiralia</taxon>
        <taxon>Lophotrochozoa</taxon>
        <taxon>Mollusca</taxon>
        <taxon>Bivalvia</taxon>
        <taxon>Autobranchia</taxon>
        <taxon>Heteroconchia</taxon>
        <taxon>Euheterodonta</taxon>
        <taxon>Imparidentia</taxon>
        <taxon>Neoheterodontei</taxon>
        <taxon>Myida</taxon>
        <taxon>Dreissenoidea</taxon>
        <taxon>Dreissenidae</taxon>
        <taxon>Dreissena</taxon>
    </lineage>
</organism>
<protein>
    <submittedName>
        <fullName evidence="1">Uncharacterized protein</fullName>
    </submittedName>
</protein>
<accession>A0A9D4HZR1</accession>
<evidence type="ECO:0000313" key="1">
    <source>
        <dbReference type="EMBL" id="KAH3738909.1"/>
    </source>
</evidence>
<sequence length="109" mass="12667">MTMSCALNLKIKVLSPAVNEANDFALKNLHTSFKPVFADPEKNLQEYYVHTHWHPSQVLGEHEKDEVLVRKHLLPVKNRANERENEPSDQERHQLKVNCTVNIYVKLLP</sequence>
<dbReference type="AlphaFoldDB" id="A0A9D4HZR1"/>
<reference evidence="1" key="2">
    <citation type="submission" date="2020-11" db="EMBL/GenBank/DDBJ databases">
        <authorList>
            <person name="McCartney M.A."/>
            <person name="Auch B."/>
            <person name="Kono T."/>
            <person name="Mallez S."/>
            <person name="Becker A."/>
            <person name="Gohl D.M."/>
            <person name="Silverstein K.A.T."/>
            <person name="Koren S."/>
            <person name="Bechman K.B."/>
            <person name="Herman A."/>
            <person name="Abrahante J.E."/>
            <person name="Garbe J."/>
        </authorList>
    </citation>
    <scope>NUCLEOTIDE SEQUENCE</scope>
    <source>
        <strain evidence="1">Duluth1</strain>
        <tissue evidence="1">Whole animal</tissue>
    </source>
</reference>
<keyword evidence="2" id="KW-1185">Reference proteome</keyword>
<name>A0A9D4HZR1_DREPO</name>
<evidence type="ECO:0000313" key="2">
    <source>
        <dbReference type="Proteomes" id="UP000828390"/>
    </source>
</evidence>
<comment type="caution">
    <text evidence="1">The sequence shown here is derived from an EMBL/GenBank/DDBJ whole genome shotgun (WGS) entry which is preliminary data.</text>
</comment>
<gene>
    <name evidence="1" type="ORF">DPMN_045552</name>
</gene>